<feature type="compositionally biased region" description="Low complexity" evidence="1">
    <location>
        <begin position="34"/>
        <end position="43"/>
    </location>
</feature>
<dbReference type="EMBL" id="WKFB01000344">
    <property type="protein sequence ID" value="KAF6726082.1"/>
    <property type="molecule type" value="Genomic_DNA"/>
</dbReference>
<reference evidence="2" key="1">
    <citation type="journal article" name="BMC Genomics">
        <title>Long-read sequencing and de novo genome assembly of marine medaka (Oryzias melastigma).</title>
        <authorList>
            <person name="Liang P."/>
            <person name="Saqib H.S.A."/>
            <person name="Ni X."/>
            <person name="Shen Y."/>
        </authorList>
    </citation>
    <scope>NUCLEOTIDE SEQUENCE</scope>
    <source>
        <strain evidence="2">Bigg-433</strain>
    </source>
</reference>
<dbReference type="AlphaFoldDB" id="A0A834C5L9"/>
<gene>
    <name evidence="2" type="ORF">FQA47_007526</name>
</gene>
<evidence type="ECO:0000313" key="2">
    <source>
        <dbReference type="EMBL" id="KAF6726082.1"/>
    </source>
</evidence>
<feature type="region of interest" description="Disordered" evidence="1">
    <location>
        <begin position="34"/>
        <end position="54"/>
    </location>
</feature>
<name>A0A834C5L9_ORYME</name>
<evidence type="ECO:0000256" key="1">
    <source>
        <dbReference type="SAM" id="MobiDB-lite"/>
    </source>
</evidence>
<accession>A0A834C5L9</accession>
<protein>
    <recommendedName>
        <fullName evidence="4">OCRE domain-containing protein</fullName>
    </recommendedName>
</protein>
<organism evidence="2 3">
    <name type="scientific">Oryzias melastigma</name>
    <name type="common">Marine medaka</name>
    <dbReference type="NCBI Taxonomy" id="30732"/>
    <lineage>
        <taxon>Eukaryota</taxon>
        <taxon>Metazoa</taxon>
        <taxon>Chordata</taxon>
        <taxon>Craniata</taxon>
        <taxon>Vertebrata</taxon>
        <taxon>Euteleostomi</taxon>
        <taxon>Actinopterygii</taxon>
        <taxon>Neopterygii</taxon>
        <taxon>Teleostei</taxon>
        <taxon>Neoteleostei</taxon>
        <taxon>Acanthomorphata</taxon>
        <taxon>Ovalentaria</taxon>
        <taxon>Atherinomorphae</taxon>
        <taxon>Beloniformes</taxon>
        <taxon>Adrianichthyidae</taxon>
        <taxon>Oryziinae</taxon>
        <taxon>Oryzias</taxon>
    </lineage>
</organism>
<comment type="caution">
    <text evidence="2">The sequence shown here is derived from an EMBL/GenBank/DDBJ whole genome shotgun (WGS) entry which is preliminary data.</text>
</comment>
<sequence length="135" mass="15520">MLAILKSEQEKDDSKHLGLSASQIRQCNVSVSLSSDSASTRTSICTPPMNQGHHYQREMNPLLQSNPREWMDVLSPPIMPPSPQRRSGNTWNNLKSLVREEVKEEKDEEEYLNLLYDPCLNCYFDPETGKYYELA</sequence>
<proteinExistence type="predicted"/>
<dbReference type="Proteomes" id="UP000646548">
    <property type="component" value="Unassembled WGS sequence"/>
</dbReference>
<evidence type="ECO:0000313" key="3">
    <source>
        <dbReference type="Proteomes" id="UP000646548"/>
    </source>
</evidence>
<evidence type="ECO:0008006" key="4">
    <source>
        <dbReference type="Google" id="ProtNLM"/>
    </source>
</evidence>